<feature type="domain" description="Methyltransferase FkbM" evidence="1">
    <location>
        <begin position="85"/>
        <end position="242"/>
    </location>
</feature>
<dbReference type="RefSeq" id="WP_259094420.1">
    <property type="nucleotide sequence ID" value="NZ_CP130454.1"/>
</dbReference>
<keyword evidence="2" id="KW-0808">Transferase</keyword>
<dbReference type="Proteomes" id="UP001204798">
    <property type="component" value="Unassembled WGS sequence"/>
</dbReference>
<dbReference type="PANTHER" id="PTHR34203">
    <property type="entry name" value="METHYLTRANSFERASE, FKBM FAMILY PROTEIN"/>
    <property type="match status" value="1"/>
</dbReference>
<organism evidence="2 3">
    <name type="scientific">Candidatus Fervidibacter sacchari</name>
    <dbReference type="NCBI Taxonomy" id="1448929"/>
    <lineage>
        <taxon>Bacteria</taxon>
        <taxon>Candidatus Fervidibacterota</taxon>
        <taxon>Candidatus Fervidibacter</taxon>
    </lineage>
</organism>
<dbReference type="InterPro" id="IPR006342">
    <property type="entry name" value="FkbM_mtfrase"/>
</dbReference>
<dbReference type="GO" id="GO:0032259">
    <property type="term" value="P:methylation"/>
    <property type="evidence" value="ECO:0007669"/>
    <property type="project" value="UniProtKB-KW"/>
</dbReference>
<keyword evidence="2" id="KW-0489">Methyltransferase</keyword>
<evidence type="ECO:0000313" key="3">
    <source>
        <dbReference type="Proteomes" id="UP001204798"/>
    </source>
</evidence>
<protein>
    <submittedName>
        <fullName evidence="2">FkbM family methyltransferase</fullName>
    </submittedName>
</protein>
<evidence type="ECO:0000259" key="1">
    <source>
        <dbReference type="Pfam" id="PF05050"/>
    </source>
</evidence>
<dbReference type="PANTHER" id="PTHR34203:SF13">
    <property type="entry name" value="EXPRESSED PROTEIN"/>
    <property type="match status" value="1"/>
</dbReference>
<name>A0ABT2EKN8_9BACT</name>
<dbReference type="InterPro" id="IPR029063">
    <property type="entry name" value="SAM-dependent_MTases_sf"/>
</dbReference>
<dbReference type="GO" id="GO:0008168">
    <property type="term" value="F:methyltransferase activity"/>
    <property type="evidence" value="ECO:0007669"/>
    <property type="project" value="UniProtKB-KW"/>
</dbReference>
<dbReference type="NCBIfam" id="TIGR01444">
    <property type="entry name" value="fkbM_fam"/>
    <property type="match status" value="1"/>
</dbReference>
<reference evidence="2 3" key="1">
    <citation type="submission" date="2022-08" db="EMBL/GenBank/DDBJ databases">
        <title>Bacterial and archaeal communities from various locations to study Microbial Dark Matter (Phase II).</title>
        <authorList>
            <person name="Stepanauskas R."/>
        </authorList>
    </citation>
    <scope>NUCLEOTIDE SEQUENCE [LARGE SCALE GENOMIC DNA]</scope>
    <source>
        <strain evidence="2 3">PD1</strain>
    </source>
</reference>
<dbReference type="InterPro" id="IPR052514">
    <property type="entry name" value="SAM-dependent_MTase"/>
</dbReference>
<comment type="caution">
    <text evidence="2">The sequence shown here is derived from an EMBL/GenBank/DDBJ whole genome shotgun (WGS) entry which is preliminary data.</text>
</comment>
<dbReference type="Gene3D" id="3.40.50.150">
    <property type="entry name" value="Vaccinia Virus protein VP39"/>
    <property type="match status" value="1"/>
</dbReference>
<sequence>MRQLFAQLAAAYIKATPPHPGRGILGKIAWWIYPQPFVVKTRDGFFIKMRLCEAEDFDVVNGNDEPHNDRHVFVSHLREGMTVMDVGANLGLYSLLISRAVGPSGKVYAFEPVPEFFAQLKEHLALNNAASVIPVPIALSDEKGIAKMSVKGGASSLFRHVSDEFVEVQMERLDDFVEGEGIERVDAIKIDVEGAELKVIRGADKTIRRNKPILMVEVSPVTLQAAGTTPEELFETIVGYGYNAFVIRHGKAIPTDKVVEPWRHSGGRRFDNYLFIPR</sequence>
<evidence type="ECO:0000313" key="2">
    <source>
        <dbReference type="EMBL" id="MCS3918509.1"/>
    </source>
</evidence>
<gene>
    <name evidence="2" type="ORF">M2350_000909</name>
</gene>
<dbReference type="SUPFAM" id="SSF53335">
    <property type="entry name" value="S-adenosyl-L-methionine-dependent methyltransferases"/>
    <property type="match status" value="1"/>
</dbReference>
<accession>A0ABT2EKN8</accession>
<proteinExistence type="predicted"/>
<keyword evidence="3" id="KW-1185">Reference proteome</keyword>
<dbReference type="Pfam" id="PF05050">
    <property type="entry name" value="Methyltransf_21"/>
    <property type="match status" value="1"/>
</dbReference>
<dbReference type="EMBL" id="JANUCP010000002">
    <property type="protein sequence ID" value="MCS3918509.1"/>
    <property type="molecule type" value="Genomic_DNA"/>
</dbReference>